<dbReference type="Proteomes" id="UP000184038">
    <property type="component" value="Unassembled WGS sequence"/>
</dbReference>
<keyword evidence="10" id="KW-1185">Reference proteome</keyword>
<evidence type="ECO:0000256" key="8">
    <source>
        <dbReference type="SAM" id="Phobius"/>
    </source>
</evidence>
<evidence type="ECO:0000256" key="3">
    <source>
        <dbReference type="ARBA" id="ARBA00022475"/>
    </source>
</evidence>
<dbReference type="InterPro" id="IPR028362">
    <property type="entry name" value="AlgI"/>
</dbReference>
<dbReference type="AlphaFoldDB" id="A0A1M7N2C0"/>
<dbReference type="PIRSF" id="PIRSF016636">
    <property type="entry name" value="AlgI_DltB"/>
    <property type="match status" value="1"/>
</dbReference>
<protein>
    <submittedName>
        <fullName evidence="9">Alginate O-acetyltransferase complex protein AlgI</fullName>
    </submittedName>
</protein>
<evidence type="ECO:0000256" key="7">
    <source>
        <dbReference type="PIRNR" id="PIRNR016636"/>
    </source>
</evidence>
<feature type="transmembrane region" description="Helical" evidence="8">
    <location>
        <begin position="224"/>
        <end position="241"/>
    </location>
</feature>
<feature type="transmembrane region" description="Helical" evidence="8">
    <location>
        <begin position="30"/>
        <end position="56"/>
    </location>
</feature>
<keyword evidence="5 8" id="KW-1133">Transmembrane helix</keyword>
<dbReference type="InterPro" id="IPR051085">
    <property type="entry name" value="MB_O-acyltransferase"/>
</dbReference>
<feature type="transmembrane region" description="Helical" evidence="8">
    <location>
        <begin position="399"/>
        <end position="416"/>
    </location>
</feature>
<keyword evidence="7" id="KW-0012">Acyltransferase</keyword>
<keyword evidence="6 7" id="KW-0472">Membrane</keyword>
<dbReference type="GO" id="GO:0042121">
    <property type="term" value="P:alginic acid biosynthetic process"/>
    <property type="evidence" value="ECO:0007669"/>
    <property type="project" value="InterPro"/>
</dbReference>
<dbReference type="InterPro" id="IPR004299">
    <property type="entry name" value="MBOAT_fam"/>
</dbReference>
<accession>A0A1M7N2C0</accession>
<comment type="subcellular location">
    <subcellularLocation>
        <location evidence="1">Cell membrane</location>
        <topology evidence="1">Multi-pass membrane protein</topology>
    </subcellularLocation>
</comment>
<dbReference type="GO" id="GO:0005886">
    <property type="term" value="C:plasma membrane"/>
    <property type="evidence" value="ECO:0007669"/>
    <property type="project" value="UniProtKB-SubCell"/>
</dbReference>
<comment type="similarity">
    <text evidence="2 7">Belongs to the membrane-bound acyltransferase family.</text>
</comment>
<proteinExistence type="inferred from homology"/>
<evidence type="ECO:0000313" key="10">
    <source>
        <dbReference type="Proteomes" id="UP000184038"/>
    </source>
</evidence>
<evidence type="ECO:0000256" key="1">
    <source>
        <dbReference type="ARBA" id="ARBA00004651"/>
    </source>
</evidence>
<keyword evidence="7 9" id="KW-0808">Transferase</keyword>
<keyword evidence="4 8" id="KW-0812">Transmembrane</keyword>
<feature type="transmembrane region" description="Helical" evidence="8">
    <location>
        <begin position="99"/>
        <end position="122"/>
    </location>
</feature>
<sequence length="468" mass="54676">MVFSSITFLFYFLPALIIIYYLAPSKLKNLVMIIASFVFYAWGEIRFIPIMLFLSLEDFVCAKLMEKHRDNKKRRRIYMLISVCSNLGVLIFFKYTNFLLGNLFGLFGMSSPFIEIILPIGVSFNSFQSISYAIDVYRGTTSCEKKYYNYLAYTTLFPQIIAGPIVRYVTVENDLDDHMLTQDSFSMGMRRFIIGLGKKVLIANNVGLLWSQISIGAAGDPSVLLYWIGILAYTFQIYFDFSGYSDMAIGLARIFGLNFDENFNYPYISKSITEFWRRWHITLGAWFRDYVYIPLGGNRCSKLKHLRNLLIVWALTGFWHGASWNFIFWGLYFAVILIAEKYFLLKILDKIPSFFRHVYTIFLVMISWAIFYFENLNELKNYLLGMFGFGGIPLFNQEGLYYLLSYGVIFVLAAYFSTPHLKKVINFTEKTTKRYVFICGTFVYAFVFLICVAYLVDSTYNPFLYFRF</sequence>
<dbReference type="PANTHER" id="PTHR13285">
    <property type="entry name" value="ACYLTRANSFERASE"/>
    <property type="match status" value="1"/>
</dbReference>
<feature type="transmembrane region" description="Helical" evidence="8">
    <location>
        <begin position="357"/>
        <end position="373"/>
    </location>
</feature>
<feature type="transmembrane region" description="Helical" evidence="8">
    <location>
        <begin position="77"/>
        <end position="93"/>
    </location>
</feature>
<dbReference type="GO" id="GO:0016746">
    <property type="term" value="F:acyltransferase activity"/>
    <property type="evidence" value="ECO:0007669"/>
    <property type="project" value="UniProtKB-KW"/>
</dbReference>
<feature type="transmembrane region" description="Helical" evidence="8">
    <location>
        <begin position="200"/>
        <end position="218"/>
    </location>
</feature>
<feature type="transmembrane region" description="Helical" evidence="8">
    <location>
        <begin position="436"/>
        <end position="456"/>
    </location>
</feature>
<reference evidence="9 10" key="1">
    <citation type="submission" date="2016-11" db="EMBL/GenBank/DDBJ databases">
        <authorList>
            <person name="Jaros S."/>
            <person name="Januszkiewicz K."/>
            <person name="Wedrychowicz H."/>
        </authorList>
    </citation>
    <scope>NUCLEOTIDE SEQUENCE [LARGE SCALE GENOMIC DNA]</scope>
    <source>
        <strain evidence="9 10">DSM 15930</strain>
    </source>
</reference>
<dbReference type="PANTHER" id="PTHR13285:SF18">
    <property type="entry name" value="PROTEIN-CYSTEINE N-PALMITOYLTRANSFERASE RASP"/>
    <property type="match status" value="1"/>
</dbReference>
<dbReference type="STRING" id="1120996.SAMN02746066_04185"/>
<organism evidence="9 10">
    <name type="scientific">Anaerosporobacter mobilis DSM 15930</name>
    <dbReference type="NCBI Taxonomy" id="1120996"/>
    <lineage>
        <taxon>Bacteria</taxon>
        <taxon>Bacillati</taxon>
        <taxon>Bacillota</taxon>
        <taxon>Clostridia</taxon>
        <taxon>Lachnospirales</taxon>
        <taxon>Lachnospiraceae</taxon>
        <taxon>Anaerosporobacter</taxon>
    </lineage>
</organism>
<dbReference type="OrthoDB" id="9805788at2"/>
<keyword evidence="3 7" id="KW-1003">Cell membrane</keyword>
<dbReference type="InterPro" id="IPR024194">
    <property type="entry name" value="Ac/AlaTfrase_AlgI/DltB"/>
</dbReference>
<evidence type="ECO:0000256" key="6">
    <source>
        <dbReference type="ARBA" id="ARBA00023136"/>
    </source>
</evidence>
<dbReference type="PIRSF" id="PIRSF500217">
    <property type="entry name" value="AlgI"/>
    <property type="match status" value="1"/>
</dbReference>
<name>A0A1M7N2C0_9FIRM</name>
<dbReference type="RefSeq" id="WP_073291015.1">
    <property type="nucleotide sequence ID" value="NZ_FRCP01000024.1"/>
</dbReference>
<dbReference type="Pfam" id="PF03062">
    <property type="entry name" value="MBOAT"/>
    <property type="match status" value="1"/>
</dbReference>
<evidence type="ECO:0000313" key="9">
    <source>
        <dbReference type="EMBL" id="SHM97671.1"/>
    </source>
</evidence>
<evidence type="ECO:0000256" key="4">
    <source>
        <dbReference type="ARBA" id="ARBA00022692"/>
    </source>
</evidence>
<feature type="transmembrane region" description="Helical" evidence="8">
    <location>
        <begin position="7"/>
        <end position="24"/>
    </location>
</feature>
<dbReference type="EMBL" id="FRCP01000024">
    <property type="protein sequence ID" value="SHM97671.1"/>
    <property type="molecule type" value="Genomic_DNA"/>
</dbReference>
<gene>
    <name evidence="9" type="ORF">SAMN02746066_04185</name>
</gene>
<evidence type="ECO:0000256" key="2">
    <source>
        <dbReference type="ARBA" id="ARBA00010323"/>
    </source>
</evidence>
<evidence type="ECO:0000256" key="5">
    <source>
        <dbReference type="ARBA" id="ARBA00022989"/>
    </source>
</evidence>